<dbReference type="InterPro" id="IPR002126">
    <property type="entry name" value="Cadherin-like_dom"/>
</dbReference>
<evidence type="ECO:0000313" key="6">
    <source>
        <dbReference type="EMBL" id="CAH2029841.1"/>
    </source>
</evidence>
<feature type="region of interest" description="Disordered" evidence="4">
    <location>
        <begin position="2331"/>
        <end position="2382"/>
    </location>
</feature>
<dbReference type="NCBIfam" id="TIGR01965">
    <property type="entry name" value="VCBS_repeat"/>
    <property type="match status" value="2"/>
</dbReference>
<accession>A0ABM9D645</accession>
<dbReference type="Pfam" id="PF16184">
    <property type="entry name" value="Cadherin_3"/>
    <property type="match status" value="3"/>
</dbReference>
<dbReference type="EMBL" id="OW150024">
    <property type="protein sequence ID" value="CAH2029841.1"/>
    <property type="molecule type" value="Genomic_DNA"/>
</dbReference>
<evidence type="ECO:0000256" key="3">
    <source>
        <dbReference type="ARBA" id="ARBA00023180"/>
    </source>
</evidence>
<dbReference type="SUPFAM" id="SSF49313">
    <property type="entry name" value="Cadherin-like"/>
    <property type="match status" value="1"/>
</dbReference>
<keyword evidence="7" id="KW-1185">Reference proteome</keyword>
<dbReference type="Gene3D" id="2.60.40.1200">
    <property type="match status" value="2"/>
</dbReference>
<feature type="region of interest" description="Disordered" evidence="4">
    <location>
        <begin position="2727"/>
        <end position="2746"/>
    </location>
</feature>
<dbReference type="InterPro" id="IPR006644">
    <property type="entry name" value="Cadg"/>
</dbReference>
<feature type="compositionally biased region" description="Polar residues" evidence="4">
    <location>
        <begin position="3409"/>
        <end position="3421"/>
    </location>
</feature>
<proteinExistence type="predicted"/>
<dbReference type="RefSeq" id="WP_305730822.1">
    <property type="nucleotide sequence ID" value="NZ_OW150024.1"/>
</dbReference>
<evidence type="ECO:0000256" key="4">
    <source>
        <dbReference type="SAM" id="MobiDB-lite"/>
    </source>
</evidence>
<keyword evidence="1" id="KW-0732">Signal</keyword>
<dbReference type="InterPro" id="IPR010221">
    <property type="entry name" value="VCBS_dom"/>
</dbReference>
<reference evidence="6 7" key="1">
    <citation type="submission" date="2022-03" db="EMBL/GenBank/DDBJ databases">
        <authorList>
            <person name="Koch H."/>
        </authorList>
    </citation>
    <scope>NUCLEOTIDE SEQUENCE [LARGE SCALE GENOMIC DNA]</scope>
    <source>
        <strain evidence="6 7">G1</strain>
    </source>
</reference>
<dbReference type="NCBIfam" id="NF012211">
    <property type="entry name" value="tand_rpt_95"/>
    <property type="match status" value="6"/>
</dbReference>
<dbReference type="InterPro" id="IPR051561">
    <property type="entry name" value="FRAS1_ECM"/>
</dbReference>
<sequence>MSRRHHRTSMQQPAGSGFAYIMPLEPRIMFDAAAAATADAAADQAQQPTPPPAPSDTAAAHHEVAFIDPTLKDSAALLQGLSGSVEIIALQKGVDPLAHISDYLANHHDITALHLFSHGTPGAVRLGDAVLSADTLADHASQLESWKQSLTADADILLYGCDVAAGSQGEAFISQLALLTGADVAASSDATGGTTAGGNWVLERSTGPIEAAALTAAGYDGLLAATAVNDANSATPRATAEDTPLAVTGISITDADSPANMTVRVQTTGGSSSVTLSGAIVSAGTNGSADFTISGSLAQINATLASLTFTNELNKNSSTSGYSAKIDLTATDVTNGGTGTLSISNISVTAVNDAPDLSTRTNLILNEGGSTAFSLQQLATDANALDVDIQTGQQVLVQQMVQIKSLPSDGTLTYKGGPVVVDTVVPVSELGSLVFTHTGGDLAAPKTVSFTVAVSDGGGAVTNGTLNIVINPVNKAPTISGSPSLYEGQSKAVAPTINLGDTADTLENSTITISDVVTGGQGSFFIDANNNGVMDGGETAFSGGVLTAAQLARFKFIQNGYEPNTPGAVSPSYKITVQDFGGRSDGTGAKLTTETTITLTVLPNNDQPVMDHITPPVDPVDERAYLPITTAMLQVTDPDLNPANPGQAWPAANIVYTIETPPTHGQLLLEVSAGVWKSLDVGGRFTQADIDSGRVRYYQSAELTGEDLIPEKFTFTVRDSAYGYELPTPDDLGTIVPGAVREGDVATGAIKTLEFAFMLQPVDGTGGGTAPTYDGMTYAFDELGTNFNGLASGWKEGNVGSDGIITQAMLEYRITRTIGGTAVVLPPAETVYTLTAPPTNGVIQRDTGSGWQTLDVNATFTQADINNNKIRFVHDGNEDFINSFGFKVSDGTAAGSQDATFNIHVAPVNDRPTGSGGTVNVLEGNGTTVRLGSGMLGMTDVDGTTDTEPNAANTTGNVLWNDEGLADSLWFKILTGPTTNSGSGDVQGKLQYWNGSAWTDITPGAELWLHSSLLTTTADGATSGLRYVHNGTEPLAYAGGPKLTFTYQVRDDLAAPGSAFTTNTSTVTDSGDDQSHASTAITATIGIIPVNNGPQIADKPGDADPDITVIGTITGGGATAGTNEILTDVPEGGTATITSVHLTAVDSDNTTVQRQYRITSAPTLGVLQLNGKTLGIGSTFTQKDIDDGNVKYKHNGEEVGALINGFGAQYHDKFHFVVNDGVLEDAGAGADKNVFLITLKPTNDKPTVAVPSSKDVLGSGSTPVAVTGISVDDPDLAQVIAGSEEDFIRVEVAVLTSGGSAVSGAKLTYTGADPSTGSRAYNNGKDTNTLVIQGTRAEVNTALATLTVAFDNDEDVSSHKIRVTVDDRLYDSGGVLTIGANGGIAATTNSDGSAIDAANNRVSKEITLTASNQNDVPTISNSSSYTVNEDGNVTLNGFSLSDADSFNRNVTVKVELFSDSDRSTPANATTEGKLTYSGLSNVTASGNNSNTVTLTGTLANVQAALNQIKFQGAADYNGTASGDGALYLKTTLTDFGHADQPAGIAVTVDNTITIKPVNDAPVLAVPGNQTMASGTYVDISAGFTVQDTKDINQGATDYIEVTVEALDGTDPYGTLSIATLGSATVDGSGSTITVKGTTAAVSAALNSLRYTPANANVDKVVTIKVTADDKENGKEGTGVGGNTTAVKSFTITISGTNDAPVVTVPDTSITPVSIAEDSSNTVISGISYADTDDFGGIQRITVSVGHGTLNFGTTTGLSLQDGTTYGSATITVEGTKAALNAALATLKYTPTTNYHGSDTLTITANDKGLVGTGGVQTDTKTIAITVTPVNDRPVATTNVTLTTINEDATPAGAAFSGLNFGYGDATDDQTGNGGDDASTAFSYIAIVGNAATAAQGAWQVSSDGGSTWIDIPTSGLGITNALVFRADSQVRFVPAADFNGTPGNLTVRLADGSQILTASTAAGDTKNLNDTANGDADLATGAWNDTNRTIGISVSAVNDAPTRTGAHPTVTVAEDAAHPAGQTVSALFSGNFSDAKDTVAGGSSANSFAGVAITGMVSDKGVWEYSTDNGTTWIAVPADVAAGNAFVLIAADQVRFRPTTADYNGTPADSLTVRLIDTSAGAATSGSRPDLSGAGSGGSTQYSDLANAVILSAVVTPVNDAPTLTAGGQTSGIAVTVTEDNAVTGGGNAFEVALLTNVAVGDIDLGTSGLSSTVFGSGTITVTLTDRIAGDLLTVNGALDGINNVTAYNAGTGQLVITLAQGATTAQVQAILEAVKYSHQSDDPTDKLSGTEKSTRAFTVTLSDGNNLQAGGNAGGPAPLSATVSGTVTITPVNDPPVANNDTTSVTENTDSPTSGNVITGKDRNNTVQPGQNDTDPDTPVADLRVTNIVPPPGGSGGGTITTNPVTVSGKYGELAIHPDGSYSYTLDETNPTVNTLNNGQQLTDEVFTYTLSDGDKTATATLTITINGKTDGAPAITPVDGNGAATGQATVNESGLVVDGDGSETTTGTITVQADAGIKSVTIGGTEITLATLKNLPPDGIAINTPDGRITVSGFTPTSSFGSEVYNGTIAYTYTLEQAQTTPSVGEGTEPISLKVTDKTDVDTTGTLTIRVIDHTPTAVADSNQMSKSVGTVTGNVYSNDAIGADGAALPGPVTAGTTVGSYGTLTLNADGSYTYDIDSANAAVQALTAGSTLTEALTYTITDKDGDTSTAVLTITIIGNTPPIANNDARTTPEDTPVSGNVLDSGGIGDVADSDEDGDTLTVTQIVVDGVTHTVPVDGSPVTATIPGTGVLLFDKTGSYTFTPVADWHGTVPTITYTVDDGAGGTDTAVLTITVTPVADITVDSVVTHVNVPVTTSVLANDSFEGTPVVTVAPGDGPVHGTVTVNPDNTITYTPTPGFFGGDSYTYTVTSGGVTETAVVTVTVANTPPVANDDVRTTLEDTPISGNVLNGSNGDVADSDADSDPLTVTGFTVNGTSYAAGGTADLAGIGSLTLKADGSYTFTPVADWHGTVPVITYTVSDGTGSANGTATATLTITVTPVADITGDSVTTHAGTPVTTPVLANDSFEGTPVVTGTTSPVNGTVTVNPDNTITYTPTPGFSGNDSYTYTVTSGGVTETVTVTVTVTNTPPVAADTAVVVGYNTVRTDRLPVAGDADGDNVTYAKGSDPVHGTVTVDADGSYRYRPSDGYSGRDSFTYTVSDGNGGMNRYTVTITVEPPTVVQTPPVVAPAAPPPAPATPGSFSPVIIAPAATTGPSSTDWAAPPIQNLLDLGEPSYNAMPVLGSSGVVILGGSDSTVGEHGLYLVKTPSSQTILVEEVASFNLPTGTFRHSNAGARVAIEASLADGRPLPGWLSFDPDSGRFTGKPPAGTGGAMDIKVMARDDQGSVAFTQFLLHISEQESKAAHTLKNQGDGETTSAPGVSGTGQGQQTEAGPAGEPAEPATSAGPGVERRQSREHGTSSGRPSLAEQLRQQQPRSRQAELLTSLQQSTATRG</sequence>
<feature type="domain" description="Cadherin" evidence="5">
    <location>
        <begin position="247"/>
        <end position="357"/>
    </location>
</feature>
<feature type="compositionally biased region" description="Polar residues" evidence="4">
    <location>
        <begin position="2340"/>
        <end position="2358"/>
    </location>
</feature>
<dbReference type="PROSITE" id="PS51854">
    <property type="entry name" value="CSPG"/>
    <property type="match status" value="2"/>
</dbReference>
<dbReference type="InterPro" id="IPR040853">
    <property type="entry name" value="RapA2_cadherin-like"/>
</dbReference>
<evidence type="ECO:0000256" key="1">
    <source>
        <dbReference type="ARBA" id="ARBA00022729"/>
    </source>
</evidence>
<protein>
    <recommendedName>
        <fullName evidence="5">Cadherin domain-containing protein</fullName>
    </recommendedName>
</protein>
<dbReference type="Gene3D" id="2.60.40.10">
    <property type="entry name" value="Immunoglobulins"/>
    <property type="match status" value="3"/>
</dbReference>
<evidence type="ECO:0000259" key="5">
    <source>
        <dbReference type="PROSITE" id="PS50268"/>
    </source>
</evidence>
<dbReference type="PANTHER" id="PTHR45739:SF8">
    <property type="entry name" value="FRAS1-RELATED EXTRACELLULAR MATRIX PROTEIN 1"/>
    <property type="match status" value="1"/>
</dbReference>
<dbReference type="InterPro" id="IPR025592">
    <property type="entry name" value="DUF4347"/>
</dbReference>
<keyword evidence="3" id="KW-0325">Glycoprotein</keyword>
<keyword evidence="2" id="KW-0677">Repeat</keyword>
<feature type="compositionally biased region" description="Polar residues" evidence="4">
    <location>
        <begin position="3472"/>
        <end position="3496"/>
    </location>
</feature>
<feature type="compositionally biased region" description="Low complexity" evidence="4">
    <location>
        <begin position="3432"/>
        <end position="3450"/>
    </location>
</feature>
<gene>
    <name evidence="6" type="ORF">GEAMG1_0019</name>
</gene>
<dbReference type="InterPro" id="IPR039005">
    <property type="entry name" value="CSPG_rpt"/>
</dbReference>
<dbReference type="InterPro" id="IPR013783">
    <property type="entry name" value="Ig-like_fold"/>
</dbReference>
<dbReference type="Gene3D" id="2.60.40.3440">
    <property type="match status" value="3"/>
</dbReference>
<dbReference type="Proteomes" id="UP001295463">
    <property type="component" value="Chromosome"/>
</dbReference>
<dbReference type="Pfam" id="PF17803">
    <property type="entry name" value="Cadherin_4"/>
    <property type="match status" value="1"/>
</dbReference>
<evidence type="ECO:0000313" key="7">
    <source>
        <dbReference type="Proteomes" id="UP001295463"/>
    </source>
</evidence>
<evidence type="ECO:0000256" key="2">
    <source>
        <dbReference type="ARBA" id="ARBA00022737"/>
    </source>
</evidence>
<feature type="region of interest" description="Disordered" evidence="4">
    <location>
        <begin position="39"/>
        <end position="58"/>
    </location>
</feature>
<name>A0ABM9D645_9BACT</name>
<dbReference type="Pfam" id="PF14252">
    <property type="entry name" value="DUF4347"/>
    <property type="match status" value="1"/>
</dbReference>
<dbReference type="InterPro" id="IPR015919">
    <property type="entry name" value="Cadherin-like_sf"/>
</dbReference>
<dbReference type="Pfam" id="PF17963">
    <property type="entry name" value="Big_9"/>
    <property type="match status" value="6"/>
</dbReference>
<feature type="region of interest" description="Disordered" evidence="4">
    <location>
        <begin position="3405"/>
        <end position="3496"/>
    </location>
</feature>
<feature type="compositionally biased region" description="Basic and acidic residues" evidence="4">
    <location>
        <begin position="3451"/>
        <end position="3460"/>
    </location>
</feature>
<dbReference type="SMART" id="SM00736">
    <property type="entry name" value="CADG"/>
    <property type="match status" value="1"/>
</dbReference>
<dbReference type="PANTHER" id="PTHR45739">
    <property type="entry name" value="MATRIX PROTEIN, PUTATIVE-RELATED"/>
    <property type="match status" value="1"/>
</dbReference>
<organism evidence="6 7">
    <name type="scientific">Trichlorobacter ammonificans</name>
    <dbReference type="NCBI Taxonomy" id="2916410"/>
    <lineage>
        <taxon>Bacteria</taxon>
        <taxon>Pseudomonadati</taxon>
        <taxon>Thermodesulfobacteriota</taxon>
        <taxon>Desulfuromonadia</taxon>
        <taxon>Geobacterales</taxon>
        <taxon>Geobacteraceae</taxon>
        <taxon>Trichlorobacter</taxon>
    </lineage>
</organism>
<dbReference type="PROSITE" id="PS50268">
    <property type="entry name" value="CADHERIN_2"/>
    <property type="match status" value="1"/>
</dbReference>